<evidence type="ECO:0000313" key="6">
    <source>
        <dbReference type="EMBL" id="KAK4208840.1"/>
    </source>
</evidence>
<dbReference type="GO" id="GO:0000166">
    <property type="term" value="F:nucleotide binding"/>
    <property type="evidence" value="ECO:0007669"/>
    <property type="project" value="UniProtKB-KW"/>
</dbReference>
<dbReference type="InterPro" id="IPR047122">
    <property type="entry name" value="Trans-enoyl_RdTase-like"/>
</dbReference>
<keyword evidence="3" id="KW-0560">Oxidoreductase</keyword>
<protein>
    <submittedName>
        <fullName evidence="6">Chaperonin 10-like protein</fullName>
    </submittedName>
</protein>
<dbReference type="PANTHER" id="PTHR45348:SF1">
    <property type="entry name" value="TRANS-ENOYL REDUCTASE STHE"/>
    <property type="match status" value="1"/>
</dbReference>
<feature type="compositionally biased region" description="Polar residues" evidence="4">
    <location>
        <begin position="1"/>
        <end position="10"/>
    </location>
</feature>
<dbReference type="InterPro" id="IPR013154">
    <property type="entry name" value="ADH-like_N"/>
</dbReference>
<dbReference type="InterPro" id="IPR011032">
    <property type="entry name" value="GroES-like_sf"/>
</dbReference>
<keyword evidence="2" id="KW-0547">Nucleotide-binding</keyword>
<organism evidence="6 7">
    <name type="scientific">Rhypophila decipiens</name>
    <dbReference type="NCBI Taxonomy" id="261697"/>
    <lineage>
        <taxon>Eukaryota</taxon>
        <taxon>Fungi</taxon>
        <taxon>Dikarya</taxon>
        <taxon>Ascomycota</taxon>
        <taxon>Pezizomycotina</taxon>
        <taxon>Sordariomycetes</taxon>
        <taxon>Sordariomycetidae</taxon>
        <taxon>Sordariales</taxon>
        <taxon>Naviculisporaceae</taxon>
        <taxon>Rhypophila</taxon>
    </lineage>
</organism>
<dbReference type="Gene3D" id="3.90.180.10">
    <property type="entry name" value="Medium-chain alcohol dehydrogenases, catalytic domain"/>
    <property type="match status" value="1"/>
</dbReference>
<dbReference type="EMBL" id="MU858226">
    <property type="protein sequence ID" value="KAK4208840.1"/>
    <property type="molecule type" value="Genomic_DNA"/>
</dbReference>
<feature type="domain" description="Alcohol dehydrogenase-like N-terminal" evidence="5">
    <location>
        <begin position="50"/>
        <end position="147"/>
    </location>
</feature>
<dbReference type="Gene3D" id="3.40.50.720">
    <property type="entry name" value="NAD(P)-binding Rossmann-like Domain"/>
    <property type="match status" value="1"/>
</dbReference>
<sequence>MAPPTTQKALIQTPKPGSGSGSSAIDGGSDSGGLLPLSISPAPVPTLPSPNHVLIRVRAVALNPNDHKMLDNFPVPGNGAGCDFCGVVEELGSSVDSAVFLPGKTRVCGAVFPYSANLTPEEAAHRGIGAFAEWIVADSSLLLRVPEAWSDLQGAALGGVGWSTLGLAISHPEALGLSGLPSSPAPVVEASGNKRPVLVYGGGTATGTMACQLLKFSGYSPVAVVYSDTSAALAKKYGAEVIKKFNREKQIASQATESPLTDEPIRHVIDCITDADSASFCFAAVTRTGGRYACLERFRDAWKTRRIVRVKEVMGYEALGDAVDIGGPDSVYTRPANESAFKVGMNWREEMQRLLDRGMVEPHPIREITEGKGGAGGWDGVVAGLLELKTGRVRGRKLVVRIS</sequence>
<evidence type="ECO:0000259" key="5">
    <source>
        <dbReference type="Pfam" id="PF08240"/>
    </source>
</evidence>
<dbReference type="Pfam" id="PF08240">
    <property type="entry name" value="ADH_N"/>
    <property type="match status" value="1"/>
</dbReference>
<feature type="region of interest" description="Disordered" evidence="4">
    <location>
        <begin position="1"/>
        <end position="27"/>
    </location>
</feature>
<keyword evidence="7" id="KW-1185">Reference proteome</keyword>
<dbReference type="SUPFAM" id="SSF51735">
    <property type="entry name" value="NAD(P)-binding Rossmann-fold domains"/>
    <property type="match status" value="1"/>
</dbReference>
<evidence type="ECO:0000256" key="4">
    <source>
        <dbReference type="SAM" id="MobiDB-lite"/>
    </source>
</evidence>
<dbReference type="Proteomes" id="UP001301769">
    <property type="component" value="Unassembled WGS sequence"/>
</dbReference>
<evidence type="ECO:0000256" key="3">
    <source>
        <dbReference type="ARBA" id="ARBA00023002"/>
    </source>
</evidence>
<dbReference type="CDD" id="cd08249">
    <property type="entry name" value="enoyl_reductase_like"/>
    <property type="match status" value="1"/>
</dbReference>
<comment type="similarity">
    <text evidence="1">Belongs to the zinc-containing alcohol dehydrogenase family.</text>
</comment>
<proteinExistence type="inferred from homology"/>
<comment type="caution">
    <text evidence="6">The sequence shown here is derived from an EMBL/GenBank/DDBJ whole genome shotgun (WGS) entry which is preliminary data.</text>
</comment>
<dbReference type="PANTHER" id="PTHR45348">
    <property type="entry name" value="HYPOTHETICAL OXIDOREDUCTASE (EUROFUNG)"/>
    <property type="match status" value="1"/>
</dbReference>
<evidence type="ECO:0000256" key="1">
    <source>
        <dbReference type="ARBA" id="ARBA00008072"/>
    </source>
</evidence>
<accession>A0AAN7B5H1</accession>
<name>A0AAN7B5H1_9PEZI</name>
<reference evidence="6" key="2">
    <citation type="submission" date="2023-05" db="EMBL/GenBank/DDBJ databases">
        <authorList>
            <consortium name="Lawrence Berkeley National Laboratory"/>
            <person name="Steindorff A."/>
            <person name="Hensen N."/>
            <person name="Bonometti L."/>
            <person name="Westerberg I."/>
            <person name="Brannstrom I.O."/>
            <person name="Guillou S."/>
            <person name="Cros-Aarteil S."/>
            <person name="Calhoun S."/>
            <person name="Haridas S."/>
            <person name="Kuo A."/>
            <person name="Mondo S."/>
            <person name="Pangilinan J."/>
            <person name="Riley R."/>
            <person name="Labutti K."/>
            <person name="Andreopoulos B."/>
            <person name="Lipzen A."/>
            <person name="Chen C."/>
            <person name="Yanf M."/>
            <person name="Daum C."/>
            <person name="Ng V."/>
            <person name="Clum A."/>
            <person name="Ohm R."/>
            <person name="Martin F."/>
            <person name="Silar P."/>
            <person name="Natvig D."/>
            <person name="Lalanne C."/>
            <person name="Gautier V."/>
            <person name="Ament-Velasquez S.L."/>
            <person name="Kruys A."/>
            <person name="Hutchinson M.I."/>
            <person name="Powell A.J."/>
            <person name="Barry K."/>
            <person name="Miller A.N."/>
            <person name="Grigoriev I.V."/>
            <person name="Debuchy R."/>
            <person name="Gladieux P."/>
            <person name="Thoren M.H."/>
            <person name="Johannesson H."/>
        </authorList>
    </citation>
    <scope>NUCLEOTIDE SEQUENCE</scope>
    <source>
        <strain evidence="6">PSN293</strain>
    </source>
</reference>
<dbReference type="GO" id="GO:0016651">
    <property type="term" value="F:oxidoreductase activity, acting on NAD(P)H"/>
    <property type="evidence" value="ECO:0007669"/>
    <property type="project" value="InterPro"/>
</dbReference>
<evidence type="ECO:0000313" key="7">
    <source>
        <dbReference type="Proteomes" id="UP001301769"/>
    </source>
</evidence>
<dbReference type="SUPFAM" id="SSF50129">
    <property type="entry name" value="GroES-like"/>
    <property type="match status" value="1"/>
</dbReference>
<dbReference type="AlphaFoldDB" id="A0AAN7B5H1"/>
<reference evidence="6" key="1">
    <citation type="journal article" date="2023" name="Mol. Phylogenet. Evol.">
        <title>Genome-scale phylogeny and comparative genomics of the fungal order Sordariales.</title>
        <authorList>
            <person name="Hensen N."/>
            <person name="Bonometti L."/>
            <person name="Westerberg I."/>
            <person name="Brannstrom I.O."/>
            <person name="Guillou S."/>
            <person name="Cros-Aarteil S."/>
            <person name="Calhoun S."/>
            <person name="Haridas S."/>
            <person name="Kuo A."/>
            <person name="Mondo S."/>
            <person name="Pangilinan J."/>
            <person name="Riley R."/>
            <person name="LaButti K."/>
            <person name="Andreopoulos B."/>
            <person name="Lipzen A."/>
            <person name="Chen C."/>
            <person name="Yan M."/>
            <person name="Daum C."/>
            <person name="Ng V."/>
            <person name="Clum A."/>
            <person name="Steindorff A."/>
            <person name="Ohm R.A."/>
            <person name="Martin F."/>
            <person name="Silar P."/>
            <person name="Natvig D.O."/>
            <person name="Lalanne C."/>
            <person name="Gautier V."/>
            <person name="Ament-Velasquez S.L."/>
            <person name="Kruys A."/>
            <person name="Hutchinson M.I."/>
            <person name="Powell A.J."/>
            <person name="Barry K."/>
            <person name="Miller A.N."/>
            <person name="Grigoriev I.V."/>
            <person name="Debuchy R."/>
            <person name="Gladieux P."/>
            <person name="Hiltunen Thoren M."/>
            <person name="Johannesson H."/>
        </authorList>
    </citation>
    <scope>NUCLEOTIDE SEQUENCE</scope>
    <source>
        <strain evidence="6">PSN293</strain>
    </source>
</reference>
<evidence type="ECO:0000256" key="2">
    <source>
        <dbReference type="ARBA" id="ARBA00022741"/>
    </source>
</evidence>
<dbReference type="InterPro" id="IPR036291">
    <property type="entry name" value="NAD(P)-bd_dom_sf"/>
</dbReference>
<gene>
    <name evidence="6" type="ORF">QBC37DRAFT_64529</name>
</gene>